<comment type="caution">
    <text evidence="5">The sequence shown here is derived from an EMBL/GenBank/DDBJ whole genome shotgun (WGS) entry which is preliminary data.</text>
</comment>
<evidence type="ECO:0000256" key="3">
    <source>
        <dbReference type="ARBA" id="ARBA00023163"/>
    </source>
</evidence>
<dbReference type="InterPro" id="IPR000524">
    <property type="entry name" value="Tscrpt_reg_HTH_GntR"/>
</dbReference>
<dbReference type="InterPro" id="IPR011663">
    <property type="entry name" value="UTRA"/>
</dbReference>
<accession>A0A1X1TBX8</accession>
<keyword evidence="6" id="KW-1185">Reference proteome</keyword>
<dbReference type="AlphaFoldDB" id="A0A1X1TBX8"/>
<dbReference type="InterPro" id="IPR028978">
    <property type="entry name" value="Chorismate_lyase_/UTRA_dom_sf"/>
</dbReference>
<dbReference type="Pfam" id="PF00392">
    <property type="entry name" value="GntR"/>
    <property type="match status" value="1"/>
</dbReference>
<evidence type="ECO:0000256" key="2">
    <source>
        <dbReference type="ARBA" id="ARBA00023125"/>
    </source>
</evidence>
<dbReference type="InterPro" id="IPR036388">
    <property type="entry name" value="WH-like_DNA-bd_sf"/>
</dbReference>
<keyword evidence="1" id="KW-0805">Transcription regulation</keyword>
<dbReference type="Gene3D" id="3.40.1410.10">
    <property type="entry name" value="Chorismate lyase-like"/>
    <property type="match status" value="1"/>
</dbReference>
<organism evidence="5 6">
    <name type="scientific">Mycolicibacterium doricum</name>
    <dbReference type="NCBI Taxonomy" id="126673"/>
    <lineage>
        <taxon>Bacteria</taxon>
        <taxon>Bacillati</taxon>
        <taxon>Actinomycetota</taxon>
        <taxon>Actinomycetes</taxon>
        <taxon>Mycobacteriales</taxon>
        <taxon>Mycobacteriaceae</taxon>
        <taxon>Mycolicibacterium</taxon>
    </lineage>
</organism>
<keyword evidence="3" id="KW-0804">Transcription</keyword>
<dbReference type="Proteomes" id="UP000193564">
    <property type="component" value="Unassembled WGS sequence"/>
</dbReference>
<dbReference type="SMART" id="SM00866">
    <property type="entry name" value="UTRA"/>
    <property type="match status" value="1"/>
</dbReference>
<dbReference type="InterPro" id="IPR050679">
    <property type="entry name" value="Bact_HTH_transcr_reg"/>
</dbReference>
<feature type="domain" description="HTH gntR-type" evidence="4">
    <location>
        <begin position="15"/>
        <end position="82"/>
    </location>
</feature>
<dbReference type="OrthoDB" id="120836at2"/>
<name>A0A1X1TBX8_9MYCO</name>
<dbReference type="GO" id="GO:0003700">
    <property type="term" value="F:DNA-binding transcription factor activity"/>
    <property type="evidence" value="ECO:0007669"/>
    <property type="project" value="InterPro"/>
</dbReference>
<gene>
    <name evidence="5" type="ORF">AWC01_09390</name>
</gene>
<dbReference type="SMART" id="SM00345">
    <property type="entry name" value="HTH_GNTR"/>
    <property type="match status" value="1"/>
</dbReference>
<dbReference type="EMBL" id="LQOS01000024">
    <property type="protein sequence ID" value="ORV42080.1"/>
    <property type="molecule type" value="Genomic_DNA"/>
</dbReference>
<dbReference type="PANTHER" id="PTHR44846:SF1">
    <property type="entry name" value="MANNOSYL-D-GLYCERATE TRANSPORT_METABOLISM SYSTEM REPRESSOR MNGR-RELATED"/>
    <property type="match status" value="1"/>
</dbReference>
<evidence type="ECO:0000313" key="5">
    <source>
        <dbReference type="EMBL" id="ORV42080.1"/>
    </source>
</evidence>
<dbReference type="GO" id="GO:0003677">
    <property type="term" value="F:DNA binding"/>
    <property type="evidence" value="ECO:0007669"/>
    <property type="project" value="UniProtKB-KW"/>
</dbReference>
<dbReference type="SUPFAM" id="SSF46785">
    <property type="entry name" value="Winged helix' DNA-binding domain"/>
    <property type="match status" value="1"/>
</dbReference>
<dbReference type="GO" id="GO:0045892">
    <property type="term" value="P:negative regulation of DNA-templated transcription"/>
    <property type="evidence" value="ECO:0007669"/>
    <property type="project" value="TreeGrafter"/>
</dbReference>
<dbReference type="PRINTS" id="PR00035">
    <property type="entry name" value="HTHGNTR"/>
</dbReference>
<dbReference type="SUPFAM" id="SSF64288">
    <property type="entry name" value="Chorismate lyase-like"/>
    <property type="match status" value="1"/>
</dbReference>
<protein>
    <submittedName>
        <fullName evidence="5">GntR family transcriptional regulator</fullName>
    </submittedName>
</protein>
<dbReference type="STRING" id="126673.AWC01_09390"/>
<proteinExistence type="predicted"/>
<dbReference type="PANTHER" id="PTHR44846">
    <property type="entry name" value="MANNOSYL-D-GLYCERATE TRANSPORT/METABOLISM SYSTEM REPRESSOR MNGR-RELATED"/>
    <property type="match status" value="1"/>
</dbReference>
<evidence type="ECO:0000313" key="6">
    <source>
        <dbReference type="Proteomes" id="UP000193564"/>
    </source>
</evidence>
<evidence type="ECO:0000256" key="1">
    <source>
        <dbReference type="ARBA" id="ARBA00023015"/>
    </source>
</evidence>
<reference evidence="5 6" key="1">
    <citation type="submission" date="2016-01" db="EMBL/GenBank/DDBJ databases">
        <title>The new phylogeny of the genus Mycobacterium.</title>
        <authorList>
            <person name="Tarcisio F."/>
            <person name="Conor M."/>
            <person name="Antonella G."/>
            <person name="Elisabetta G."/>
            <person name="Giulia F.S."/>
            <person name="Sara T."/>
            <person name="Anna F."/>
            <person name="Clotilde B."/>
            <person name="Roberto B."/>
            <person name="Veronica D.S."/>
            <person name="Fabio R."/>
            <person name="Monica P."/>
            <person name="Olivier J."/>
            <person name="Enrico T."/>
            <person name="Nicola S."/>
        </authorList>
    </citation>
    <scope>NUCLEOTIDE SEQUENCE [LARGE SCALE GENOMIC DNA]</scope>
    <source>
        <strain evidence="5 6">DSM 44339</strain>
    </source>
</reference>
<evidence type="ECO:0000259" key="4">
    <source>
        <dbReference type="PROSITE" id="PS50949"/>
    </source>
</evidence>
<dbReference type="Gene3D" id="1.10.10.10">
    <property type="entry name" value="Winged helix-like DNA-binding domain superfamily/Winged helix DNA-binding domain"/>
    <property type="match status" value="1"/>
</dbReference>
<dbReference type="PROSITE" id="PS50949">
    <property type="entry name" value="HTH_GNTR"/>
    <property type="match status" value="1"/>
</dbReference>
<dbReference type="CDD" id="cd07377">
    <property type="entry name" value="WHTH_GntR"/>
    <property type="match status" value="1"/>
</dbReference>
<keyword evidence="2" id="KW-0238">DNA-binding</keyword>
<dbReference type="InterPro" id="IPR036390">
    <property type="entry name" value="WH_DNA-bd_sf"/>
</dbReference>
<dbReference type="Pfam" id="PF07702">
    <property type="entry name" value="UTRA"/>
    <property type="match status" value="1"/>
</dbReference>
<sequence length="245" mass="27851">MRNHDLDMINRYAGQPLYRQLSNVLETRLAQQAQPGDKLPSEAELSQEFEVNRLTVRRALDELNQRGLIETVRGKGSFVATPRMRYDMSAGRDASFTRTMLQSGHRVGIRVLSSEVVEMADLREQLHTRGALFVCRTLRLVDDEPWSVSTTSIPTERFPQLARDWAGDTSLFDYLHDTYGVRMRRASRTFVASLAEPAEAEHLMIRVGAAILEMRGLNVDLDGLPIAAVRHRFRGDHVQFTVDLK</sequence>